<feature type="region of interest" description="Disordered" evidence="1">
    <location>
        <begin position="90"/>
        <end position="137"/>
    </location>
</feature>
<dbReference type="PANTHER" id="PTHR38527:SF6">
    <property type="entry name" value="(RAPE) HYPOTHETICAL PROTEIN"/>
    <property type="match status" value="1"/>
</dbReference>
<dbReference type="AlphaFoldDB" id="A0A398A606"/>
<evidence type="ECO:0000313" key="3">
    <source>
        <dbReference type="Proteomes" id="UP000264353"/>
    </source>
</evidence>
<evidence type="ECO:0000313" key="2">
    <source>
        <dbReference type="EMBL" id="RID72875.1"/>
    </source>
</evidence>
<dbReference type="OrthoDB" id="1109986at2759"/>
<gene>
    <name evidence="2" type="ORF">BRARA_B00054</name>
</gene>
<feature type="compositionally biased region" description="Pro residues" evidence="1">
    <location>
        <begin position="98"/>
        <end position="117"/>
    </location>
</feature>
<dbReference type="Proteomes" id="UP000264353">
    <property type="component" value="Chromosome A2"/>
</dbReference>
<evidence type="ECO:0000256" key="1">
    <source>
        <dbReference type="SAM" id="MobiDB-lite"/>
    </source>
</evidence>
<dbReference type="PANTHER" id="PTHR38527">
    <property type="entry name" value="OS01G0838200 PROTEIN"/>
    <property type="match status" value="1"/>
</dbReference>
<name>A0A398A606_BRACM</name>
<dbReference type="EMBL" id="CM010629">
    <property type="protein sequence ID" value="RID72875.1"/>
    <property type="molecule type" value="Genomic_DNA"/>
</dbReference>
<protein>
    <submittedName>
        <fullName evidence="2">Uncharacterized protein</fullName>
    </submittedName>
</protein>
<proteinExistence type="predicted"/>
<accession>A0A398A606</accession>
<sequence>MKYTRSTNTCSQFGLPKPICFHPLYINSLSLSPDLITQETNSLPLSTHNLPAPNPSCLNLQLTMSERPNRHQRRLSQSVLPISLDDLSDISLTANPPSSIPSQPPRHQIPPPSPAAPPTNRGNNDDNASKEGNASSS</sequence>
<organism evidence="2 3">
    <name type="scientific">Brassica campestris</name>
    <name type="common">Field mustard</name>
    <dbReference type="NCBI Taxonomy" id="3711"/>
    <lineage>
        <taxon>Eukaryota</taxon>
        <taxon>Viridiplantae</taxon>
        <taxon>Streptophyta</taxon>
        <taxon>Embryophyta</taxon>
        <taxon>Tracheophyta</taxon>
        <taxon>Spermatophyta</taxon>
        <taxon>Magnoliopsida</taxon>
        <taxon>eudicotyledons</taxon>
        <taxon>Gunneridae</taxon>
        <taxon>Pentapetalae</taxon>
        <taxon>rosids</taxon>
        <taxon>malvids</taxon>
        <taxon>Brassicales</taxon>
        <taxon>Brassicaceae</taxon>
        <taxon>Brassiceae</taxon>
        <taxon>Brassica</taxon>
    </lineage>
</organism>
<reference evidence="2 3" key="1">
    <citation type="submission" date="2018-06" db="EMBL/GenBank/DDBJ databases">
        <title>WGS assembly of Brassica rapa FPsc.</title>
        <authorList>
            <person name="Bowman J."/>
            <person name="Kohchi T."/>
            <person name="Yamato K."/>
            <person name="Jenkins J."/>
            <person name="Shu S."/>
            <person name="Ishizaki K."/>
            <person name="Yamaoka S."/>
            <person name="Nishihama R."/>
            <person name="Nakamura Y."/>
            <person name="Berger F."/>
            <person name="Adam C."/>
            <person name="Aki S."/>
            <person name="Althoff F."/>
            <person name="Araki T."/>
            <person name="Arteaga-Vazquez M."/>
            <person name="Balasubrmanian S."/>
            <person name="Bauer D."/>
            <person name="Boehm C."/>
            <person name="Briginshaw L."/>
            <person name="Caballero-Perez J."/>
            <person name="Catarino B."/>
            <person name="Chen F."/>
            <person name="Chiyoda S."/>
            <person name="Chovatia M."/>
            <person name="Davies K."/>
            <person name="Delmans M."/>
            <person name="Demura T."/>
            <person name="Dierschke T."/>
            <person name="Dolan L."/>
            <person name="Dorantes-Acosta A."/>
            <person name="Eklund D."/>
            <person name="Florent S."/>
            <person name="Flores-Sandoval E."/>
            <person name="Fujiyama A."/>
            <person name="Fukuzawa H."/>
            <person name="Galik B."/>
            <person name="Grimanelli D."/>
            <person name="Grimwood J."/>
            <person name="Grossniklaus U."/>
            <person name="Hamada T."/>
            <person name="Haseloff J."/>
            <person name="Hetherington A."/>
            <person name="Higo A."/>
            <person name="Hirakawa Y."/>
            <person name="Hundley H."/>
            <person name="Ikeda Y."/>
            <person name="Inoue K."/>
            <person name="Inoue S."/>
            <person name="Ishida S."/>
            <person name="Jia Q."/>
            <person name="Kakita M."/>
            <person name="Kanazawa T."/>
            <person name="Kawai Y."/>
            <person name="Kawashima T."/>
            <person name="Kennedy M."/>
            <person name="Kinose K."/>
            <person name="Kinoshita T."/>
            <person name="Kohara Y."/>
            <person name="Koide E."/>
            <person name="Komatsu K."/>
            <person name="Kopischke S."/>
            <person name="Kubo M."/>
            <person name="Kyozuka J."/>
            <person name="Lagercrantz U."/>
            <person name="Lin S."/>
            <person name="Lindquist E."/>
            <person name="Lipzen A."/>
            <person name="Lu C."/>
            <person name="Luna E."/>
            <person name="Martienssen R."/>
            <person name="Minamino N."/>
            <person name="Mizutani M."/>
            <person name="Mizutani M."/>
            <person name="Mochizuki N."/>
            <person name="Monte I."/>
            <person name="Mosher R."/>
            <person name="Nagasaki H."/>
            <person name="Nakagami H."/>
            <person name="Naramoto S."/>
            <person name="Nishitani K."/>
            <person name="Ohtani M."/>
            <person name="Okamoto T."/>
            <person name="Okumura M."/>
            <person name="Phillips J."/>
            <person name="Pollak B."/>
            <person name="Reinders A."/>
            <person name="Roevekamp M."/>
            <person name="Sano R."/>
            <person name="Sawa S."/>
            <person name="Schmid M."/>
            <person name="Shirakawa M."/>
            <person name="Solano R."/>
            <person name="Spunde A."/>
            <person name="Suetsugu N."/>
            <person name="Sugano S."/>
            <person name="Sugiyama A."/>
            <person name="Sun R."/>
            <person name="Suzuki Y."/>
            <person name="Takenaka M."/>
            <person name="Takezawa D."/>
            <person name="Tomogane H."/>
            <person name="Tsuzuki M."/>
            <person name="Ueda T."/>
            <person name="Umeda M."/>
            <person name="Ward J."/>
            <person name="Watanabe Y."/>
            <person name="Yazaki K."/>
            <person name="Yokoyama R."/>
            <person name="Yoshitake Y."/>
            <person name="Yotsui I."/>
            <person name="Zachgo S."/>
            <person name="Schmutz J."/>
        </authorList>
    </citation>
    <scope>NUCLEOTIDE SEQUENCE [LARGE SCALE GENOMIC DNA]</scope>
    <source>
        <strain evidence="3">cv. B-3</strain>
    </source>
</reference>